<comment type="caution">
    <text evidence="2">The sequence shown here is derived from an EMBL/GenBank/DDBJ whole genome shotgun (WGS) entry which is preliminary data.</text>
</comment>
<reference evidence="2 3" key="1">
    <citation type="journal article" date="2014" name="Nature">
        <title>An environmental bacterial taxon with a large and distinct metabolic repertoire.</title>
        <authorList>
            <person name="Wilson M.C."/>
            <person name="Mori T."/>
            <person name="Ruckert C."/>
            <person name="Uria A.R."/>
            <person name="Helf M.J."/>
            <person name="Takada K."/>
            <person name="Gernert C."/>
            <person name="Steffens U.A."/>
            <person name="Heycke N."/>
            <person name="Schmitt S."/>
            <person name="Rinke C."/>
            <person name="Helfrich E.J."/>
            <person name="Brachmann A.O."/>
            <person name="Gurgui C."/>
            <person name="Wakimoto T."/>
            <person name="Kracht M."/>
            <person name="Crusemann M."/>
            <person name="Hentschel U."/>
            <person name="Abe I."/>
            <person name="Matsunaga S."/>
            <person name="Kalinowski J."/>
            <person name="Takeyama H."/>
            <person name="Piel J."/>
        </authorList>
    </citation>
    <scope>NUCLEOTIDE SEQUENCE [LARGE SCALE GENOMIC DNA]</scope>
    <source>
        <strain evidence="3">TSY1</strain>
    </source>
</reference>
<dbReference type="Proteomes" id="UP000019141">
    <property type="component" value="Unassembled WGS sequence"/>
</dbReference>
<proteinExistence type="predicted"/>
<sequence length="206" mass="23998">MTPRILSGGCYDEKPCQLLGDTIVPIEMKPGKKWRYDHHYERKGICYILIAYQPHTGQRVVQITERRRGQEYARFMHDLKTKHNPDADSLQIVQDNLNIHSPSSFYTIFSPEEAFALAQHFQMVYTPVNGSWLNMVEIELSVITRQVLDRRIDSKELLETVVLALVNERNEQSATIQWQFTPALARQKFQRFYPVLDTDSDDQPVS</sequence>
<dbReference type="NCBIfam" id="NF033545">
    <property type="entry name" value="transpos_IS630"/>
    <property type="match status" value="1"/>
</dbReference>
<dbReference type="Pfam" id="PF13358">
    <property type="entry name" value="DDE_3"/>
    <property type="match status" value="1"/>
</dbReference>
<evidence type="ECO:0000313" key="3">
    <source>
        <dbReference type="Proteomes" id="UP000019141"/>
    </source>
</evidence>
<accession>W4L3G1</accession>
<feature type="domain" description="Tc1-like transposase DDE" evidence="1">
    <location>
        <begin position="11"/>
        <end position="158"/>
    </location>
</feature>
<gene>
    <name evidence="2" type="ORF">ETSY1_44660</name>
</gene>
<keyword evidence="3" id="KW-1185">Reference proteome</keyword>
<protein>
    <recommendedName>
        <fullName evidence="1">Tc1-like transposase DDE domain-containing protein</fullName>
    </recommendedName>
</protein>
<name>W4L3G1_ENTF1</name>
<evidence type="ECO:0000313" key="2">
    <source>
        <dbReference type="EMBL" id="ETW92210.1"/>
    </source>
</evidence>
<dbReference type="AlphaFoldDB" id="W4L3G1"/>
<evidence type="ECO:0000259" key="1">
    <source>
        <dbReference type="Pfam" id="PF13358"/>
    </source>
</evidence>
<organism evidence="2 3">
    <name type="scientific">Entotheonella factor</name>
    <dbReference type="NCBI Taxonomy" id="1429438"/>
    <lineage>
        <taxon>Bacteria</taxon>
        <taxon>Pseudomonadati</taxon>
        <taxon>Nitrospinota/Tectimicrobiota group</taxon>
        <taxon>Candidatus Tectimicrobiota</taxon>
        <taxon>Candidatus Entotheonellia</taxon>
        <taxon>Candidatus Entotheonellales</taxon>
        <taxon>Candidatus Entotheonellaceae</taxon>
        <taxon>Candidatus Entotheonella</taxon>
    </lineage>
</organism>
<dbReference type="EMBL" id="AZHW01001594">
    <property type="protein sequence ID" value="ETW92210.1"/>
    <property type="molecule type" value="Genomic_DNA"/>
</dbReference>
<dbReference type="HOGENOM" id="CLU_041125_1_0_7"/>
<dbReference type="InterPro" id="IPR047655">
    <property type="entry name" value="Transpos_IS630-like"/>
</dbReference>
<dbReference type="InterPro" id="IPR038717">
    <property type="entry name" value="Tc1-like_DDE_dom"/>
</dbReference>